<dbReference type="InterPro" id="IPR027094">
    <property type="entry name" value="Mitofusin_fam"/>
</dbReference>
<proteinExistence type="predicted"/>
<keyword evidence="5" id="KW-0472">Membrane</keyword>
<dbReference type="EMBL" id="CP047363">
    <property type="protein sequence ID" value="QIH77583.1"/>
    <property type="molecule type" value="Genomic_DNA"/>
</dbReference>
<keyword evidence="4" id="KW-0342">GTP-binding</keyword>
<dbReference type="InterPro" id="IPR027417">
    <property type="entry name" value="P-loop_NTPase"/>
</dbReference>
<evidence type="ECO:0000256" key="4">
    <source>
        <dbReference type="ARBA" id="ARBA00023134"/>
    </source>
</evidence>
<name>A0AAE6X0M2_9STAP</name>
<evidence type="ECO:0000256" key="3">
    <source>
        <dbReference type="ARBA" id="ARBA00022801"/>
    </source>
</evidence>
<dbReference type="GO" id="GO:0005525">
    <property type="term" value="F:GTP binding"/>
    <property type="evidence" value="ECO:0007669"/>
    <property type="project" value="UniProtKB-KW"/>
</dbReference>
<dbReference type="SUPFAM" id="SSF52540">
    <property type="entry name" value="P-loop containing nucleoside triphosphate hydrolases"/>
    <property type="match status" value="1"/>
</dbReference>
<protein>
    <recommendedName>
        <fullName evidence="7">Dynamin N-terminal domain-containing protein</fullName>
    </recommendedName>
</protein>
<dbReference type="Pfam" id="PF00350">
    <property type="entry name" value="Dynamin_N"/>
    <property type="match status" value="1"/>
</dbReference>
<evidence type="ECO:0000256" key="6">
    <source>
        <dbReference type="SAM" id="Coils"/>
    </source>
</evidence>
<dbReference type="Gene3D" id="3.40.50.300">
    <property type="entry name" value="P-loop containing nucleotide triphosphate hydrolases"/>
    <property type="match status" value="1"/>
</dbReference>
<feature type="coiled-coil region" evidence="6">
    <location>
        <begin position="281"/>
        <end position="315"/>
    </location>
</feature>
<dbReference type="Proteomes" id="UP000501122">
    <property type="component" value="Chromosome"/>
</dbReference>
<dbReference type="InterPro" id="IPR045063">
    <property type="entry name" value="Dynamin_N"/>
</dbReference>
<keyword evidence="2" id="KW-0547">Nucleotide-binding</keyword>
<gene>
    <name evidence="8" type="ORF">GTN30_02795</name>
</gene>
<keyword evidence="6" id="KW-0175">Coiled coil</keyword>
<sequence length="686" mass="81103">MNKREQLLEKLQSIKDSYGDNPIFSDEIEHLSMSLKKLESNIAVVGQFSVGKSSLLNALLGEDLLSSRTIESTKVLTRIRYCKDKASAKLLLTYKSGNIEERRMEDIEDLQGFTTFQGEQITDELEYVDLFWPVHFLNKDLVLIDTPGANSTTTSAFETTRKQLKNSAAIIYLFLATKGLDKIDYEILNELSEKGKKIFLVGNHRDKISDQDWLYVKADVEEKLKVLSNLQDVTVLSVAATNALKGKIHNDEEIIEKSHINELESVLYTYMNKQEYREAEYRSFEYELLMLEEEIANYENELQEKEIAIKNDRELRLNRLITLTNREFMEVQDFGIKILDERNTDLSEKEKYYKGLIEIEGSKTAAKFKKYLSNIQLDLKQFMISTPSDEEIRRYYYKFKNEVKEIYIELKENVEKIANDFIYLTNMNVNKQDEEFIKILKAVDTNTPIDWEEFSFIISHFSIEKAVYNIDDEDFSIYEDNYSYILEDEKLLKNKVKELEKTLEKNGGRLAEEIIELKKEETLELKKIGNKPDPKPIYRETGFLIFKSSKLSDYDYSEVERWERELQATRKKYKQKFKFIQEKYDEECRDIKEQINLINQKLEEIEDKKDEEVSFLIEKLYELVTNHYHQLKSTHEEKMKIIRAEWNNMVKYQNEVIDGHNNRIKTNFEQFIQQSAEKNISKIKVH</sequence>
<evidence type="ECO:0000313" key="9">
    <source>
        <dbReference type="Proteomes" id="UP000501122"/>
    </source>
</evidence>
<accession>A0AAE6X0M2</accession>
<dbReference type="RefSeq" id="WP_164953069.1">
    <property type="nucleotide sequence ID" value="NZ_CP047363.1"/>
</dbReference>
<evidence type="ECO:0000256" key="5">
    <source>
        <dbReference type="ARBA" id="ARBA00023136"/>
    </source>
</evidence>
<dbReference type="AlphaFoldDB" id="A0AAE6X0M2"/>
<dbReference type="GO" id="GO:0016020">
    <property type="term" value="C:membrane"/>
    <property type="evidence" value="ECO:0007669"/>
    <property type="project" value="UniProtKB-SubCell"/>
</dbReference>
<comment type="subcellular location">
    <subcellularLocation>
        <location evidence="1">Membrane</location>
    </subcellularLocation>
</comment>
<evidence type="ECO:0000256" key="1">
    <source>
        <dbReference type="ARBA" id="ARBA00004370"/>
    </source>
</evidence>
<evidence type="ECO:0000259" key="7">
    <source>
        <dbReference type="Pfam" id="PF00350"/>
    </source>
</evidence>
<feature type="coiled-coil region" evidence="6">
    <location>
        <begin position="563"/>
        <end position="611"/>
    </location>
</feature>
<dbReference type="PANTHER" id="PTHR10465:SF0">
    <property type="entry name" value="SARCALUMENIN"/>
    <property type="match status" value="1"/>
</dbReference>
<keyword evidence="3" id="KW-0378">Hydrolase</keyword>
<dbReference type="PANTHER" id="PTHR10465">
    <property type="entry name" value="TRANSMEMBRANE GTPASE FZO1"/>
    <property type="match status" value="1"/>
</dbReference>
<dbReference type="GO" id="GO:0003924">
    <property type="term" value="F:GTPase activity"/>
    <property type="evidence" value="ECO:0007669"/>
    <property type="project" value="InterPro"/>
</dbReference>
<evidence type="ECO:0000256" key="2">
    <source>
        <dbReference type="ARBA" id="ARBA00022741"/>
    </source>
</evidence>
<organism evidence="8 9">
    <name type="scientific">Macrococcoides canis</name>
    <dbReference type="NCBI Taxonomy" id="1855823"/>
    <lineage>
        <taxon>Bacteria</taxon>
        <taxon>Bacillati</taxon>
        <taxon>Bacillota</taxon>
        <taxon>Bacilli</taxon>
        <taxon>Bacillales</taxon>
        <taxon>Staphylococcaceae</taxon>
        <taxon>Macrococcoides</taxon>
    </lineage>
</organism>
<evidence type="ECO:0000313" key="8">
    <source>
        <dbReference type="EMBL" id="QIH77583.1"/>
    </source>
</evidence>
<reference evidence="8" key="1">
    <citation type="journal article" date="2020" name="Antimicrob. Agents Chemother.">
        <title>The novel macrolide resistance genes mef(D), msr(F) and msr(H) are present on resistance islands in Macrococcus canis, Macrococcus caseolyticus and Staphylococcus aureus.</title>
        <authorList>
            <person name="Schwendener S."/>
            <person name="Dona V."/>
            <person name="Perreten V."/>
        </authorList>
    </citation>
    <scope>NUCLEOTIDE SEQUENCE</scope>
    <source>
        <strain evidence="8">Epi0076A</strain>
    </source>
</reference>
<feature type="domain" description="Dynamin N-terminal" evidence="7">
    <location>
        <begin position="42"/>
        <end position="201"/>
    </location>
</feature>